<organism evidence="3 4">
    <name type="scientific">Lithocarpus litseifolius</name>
    <dbReference type="NCBI Taxonomy" id="425828"/>
    <lineage>
        <taxon>Eukaryota</taxon>
        <taxon>Viridiplantae</taxon>
        <taxon>Streptophyta</taxon>
        <taxon>Embryophyta</taxon>
        <taxon>Tracheophyta</taxon>
        <taxon>Spermatophyta</taxon>
        <taxon>Magnoliopsida</taxon>
        <taxon>eudicotyledons</taxon>
        <taxon>Gunneridae</taxon>
        <taxon>Pentapetalae</taxon>
        <taxon>rosids</taxon>
        <taxon>fabids</taxon>
        <taxon>Fagales</taxon>
        <taxon>Fagaceae</taxon>
        <taxon>Lithocarpus</taxon>
    </lineage>
</organism>
<gene>
    <name evidence="3" type="ORF">SO802_029865</name>
</gene>
<dbReference type="Proteomes" id="UP001459277">
    <property type="component" value="Unassembled WGS sequence"/>
</dbReference>
<feature type="coiled-coil region" evidence="1">
    <location>
        <begin position="377"/>
        <end position="404"/>
    </location>
</feature>
<feature type="region of interest" description="Disordered" evidence="2">
    <location>
        <begin position="54"/>
        <end position="95"/>
    </location>
</feature>
<reference evidence="3 4" key="1">
    <citation type="submission" date="2024-01" db="EMBL/GenBank/DDBJ databases">
        <title>A telomere-to-telomere, gap-free genome of sweet tea (Lithocarpus litseifolius).</title>
        <authorList>
            <person name="Zhou J."/>
        </authorList>
    </citation>
    <scope>NUCLEOTIDE SEQUENCE [LARGE SCALE GENOMIC DNA]</scope>
    <source>
        <strain evidence="3">Zhou-2022a</strain>
        <tissue evidence="3">Leaf</tissue>
    </source>
</reference>
<evidence type="ECO:0008006" key="5">
    <source>
        <dbReference type="Google" id="ProtNLM"/>
    </source>
</evidence>
<name>A0AAW2BUG6_9ROSI</name>
<dbReference type="EMBL" id="JAZDWU010000010">
    <property type="protein sequence ID" value="KAK9989626.1"/>
    <property type="molecule type" value="Genomic_DNA"/>
</dbReference>
<keyword evidence="1" id="KW-0175">Coiled coil</keyword>
<keyword evidence="4" id="KW-1185">Reference proteome</keyword>
<evidence type="ECO:0000313" key="4">
    <source>
        <dbReference type="Proteomes" id="UP001459277"/>
    </source>
</evidence>
<proteinExistence type="predicted"/>
<accession>A0AAW2BUG6</accession>
<evidence type="ECO:0000256" key="2">
    <source>
        <dbReference type="SAM" id="MobiDB-lite"/>
    </source>
</evidence>
<evidence type="ECO:0000313" key="3">
    <source>
        <dbReference type="EMBL" id="KAK9989626.1"/>
    </source>
</evidence>
<sequence length="535" mass="61324">MSLPLYIHASFLFIFTFSNKSSNRAHPATLLTLLSVYLVQPSTTPCCSFQLDDPGTSNEERDLSASSSSTKLEDLDMDGLESDSNDCQTGVEPPPQSVIGPAGFREFILLPLWKVNDFRSFIKEQHFNTLRERYQIPINLLICLPYKSEKCYCRGVDDVGVYEQMFKAGLRFPLSALHRRLFQYLGLAVTQVSPNVWRVFLNVEVLYGVLSKGARWMTGEEFFHYYHPSEFVQSRGMYSFLPRKASLRLMCETPDSNKNWKTRDRPEVTLEQWSFLECIFKIKLSERTWVKLVTLDTIHWYYEGPEPIEAAHGHDSLARKREDYEDLGNHFIEAIGETSLFSLAQAIAVDWVRARVKASEAELGELKAWKAVQGKKFVLTKRLLEEAEEQNEALKKVLKDKEVEIFEAKKLLYQAKEDTIKEYHDYDALLTKLGGSFADGFNDCLHQVKASFPDLNQSHITIDAKGQTPARPVASEGTKDLLPMMQIPTLKTMGMLPKLTKRNPSRKLPVILKGIKLWRTRMTRSLPYSNSLFFL</sequence>
<protein>
    <recommendedName>
        <fullName evidence="5">Transposase (Putative), gypsy type</fullName>
    </recommendedName>
</protein>
<evidence type="ECO:0000256" key="1">
    <source>
        <dbReference type="SAM" id="Coils"/>
    </source>
</evidence>
<comment type="caution">
    <text evidence="3">The sequence shown here is derived from an EMBL/GenBank/DDBJ whole genome shotgun (WGS) entry which is preliminary data.</text>
</comment>
<dbReference type="AlphaFoldDB" id="A0AAW2BUG6"/>
<feature type="compositionally biased region" description="Acidic residues" evidence="2">
    <location>
        <begin position="75"/>
        <end position="84"/>
    </location>
</feature>